<organism evidence="1 2">
    <name type="scientific">Dyella acidisoli</name>
    <dbReference type="NCBI Taxonomy" id="1867834"/>
    <lineage>
        <taxon>Bacteria</taxon>
        <taxon>Pseudomonadati</taxon>
        <taxon>Pseudomonadota</taxon>
        <taxon>Gammaproteobacteria</taxon>
        <taxon>Lysobacterales</taxon>
        <taxon>Rhodanobacteraceae</taxon>
        <taxon>Dyella</taxon>
    </lineage>
</organism>
<dbReference type="Gene3D" id="1.10.287.2500">
    <property type="match status" value="1"/>
</dbReference>
<dbReference type="EMBL" id="BSOB01000020">
    <property type="protein sequence ID" value="GLQ93584.1"/>
    <property type="molecule type" value="Genomic_DNA"/>
</dbReference>
<proteinExistence type="predicted"/>
<comment type="caution">
    <text evidence="1">The sequence shown here is derived from an EMBL/GenBank/DDBJ whole genome shotgun (WGS) entry which is preliminary data.</text>
</comment>
<dbReference type="Pfam" id="PF21643">
    <property type="entry name" value="T6SS_Tsi2-like"/>
    <property type="match status" value="1"/>
</dbReference>
<gene>
    <name evidence="1" type="ORF">GCM10007901_25350</name>
</gene>
<keyword evidence="2" id="KW-1185">Reference proteome</keyword>
<dbReference type="Proteomes" id="UP001156670">
    <property type="component" value="Unassembled WGS sequence"/>
</dbReference>
<evidence type="ECO:0000313" key="2">
    <source>
        <dbReference type="Proteomes" id="UP001156670"/>
    </source>
</evidence>
<dbReference type="InterPro" id="IPR049070">
    <property type="entry name" value="T6SS_Tsi2-like"/>
</dbReference>
<name>A0ABQ5XPF9_9GAMM</name>
<protein>
    <submittedName>
        <fullName evidence="1">Uncharacterized protein</fullName>
    </submittedName>
</protein>
<sequence length="75" mass="8374">MAEIDGVTLRMAIRAVHAVINDLAKQLEADNSPEAGELELRLVKYEKALGKLKVGYEEEQKHSTNLPPFAELIKE</sequence>
<dbReference type="RefSeq" id="WP_284321292.1">
    <property type="nucleotide sequence ID" value="NZ_BSOB01000020.1"/>
</dbReference>
<dbReference type="InterPro" id="IPR053756">
    <property type="entry name" value="Toxin_immunity_effector"/>
</dbReference>
<reference evidence="2" key="1">
    <citation type="journal article" date="2019" name="Int. J. Syst. Evol. Microbiol.">
        <title>The Global Catalogue of Microorganisms (GCM) 10K type strain sequencing project: providing services to taxonomists for standard genome sequencing and annotation.</title>
        <authorList>
            <consortium name="The Broad Institute Genomics Platform"/>
            <consortium name="The Broad Institute Genome Sequencing Center for Infectious Disease"/>
            <person name="Wu L."/>
            <person name="Ma J."/>
        </authorList>
    </citation>
    <scope>NUCLEOTIDE SEQUENCE [LARGE SCALE GENOMIC DNA]</scope>
    <source>
        <strain evidence="2">NBRC 111980</strain>
    </source>
</reference>
<evidence type="ECO:0000313" key="1">
    <source>
        <dbReference type="EMBL" id="GLQ93584.1"/>
    </source>
</evidence>
<accession>A0ABQ5XPF9</accession>